<dbReference type="EMBL" id="CAUJNA010003502">
    <property type="protein sequence ID" value="CAJ1403580.1"/>
    <property type="molecule type" value="Genomic_DNA"/>
</dbReference>
<proteinExistence type="predicted"/>
<evidence type="ECO:0000313" key="4">
    <source>
        <dbReference type="Proteomes" id="UP001178507"/>
    </source>
</evidence>
<protein>
    <recommendedName>
        <fullName evidence="5">Secreted protein</fullName>
    </recommendedName>
</protein>
<evidence type="ECO:0000313" key="2">
    <source>
        <dbReference type="EMBL" id="CAJ1398677.1"/>
    </source>
</evidence>
<comment type="caution">
    <text evidence="2">The sequence shown here is derived from an EMBL/GenBank/DDBJ whole genome shotgun (WGS) entry which is preliminary data.</text>
</comment>
<sequence length="145" mass="15714">MAGPPRELVLAQAAMALALVILLRLSGLPYEPDRLLRPWFGVALRCCENFLRQICAVLNGRCRDQIRFDCSALATCAGTLWNHWSGAHARVLAAGQMPSALRSAMLSCSFCVLGLPWARIQAGECVGTGVLWIMTKTLIVFAVVG</sequence>
<evidence type="ECO:0000313" key="3">
    <source>
        <dbReference type="EMBL" id="CAJ1403580.1"/>
    </source>
</evidence>
<dbReference type="AlphaFoldDB" id="A0AA36N936"/>
<feature type="chain" id="PRO_5041588995" description="Secreted protein" evidence="1">
    <location>
        <begin position="28"/>
        <end position="145"/>
    </location>
</feature>
<organism evidence="2 4">
    <name type="scientific">Effrenium voratum</name>
    <dbReference type="NCBI Taxonomy" id="2562239"/>
    <lineage>
        <taxon>Eukaryota</taxon>
        <taxon>Sar</taxon>
        <taxon>Alveolata</taxon>
        <taxon>Dinophyceae</taxon>
        <taxon>Suessiales</taxon>
        <taxon>Symbiodiniaceae</taxon>
        <taxon>Effrenium</taxon>
    </lineage>
</organism>
<keyword evidence="4" id="KW-1185">Reference proteome</keyword>
<name>A0AA36N936_9DINO</name>
<keyword evidence="1" id="KW-0732">Signal</keyword>
<evidence type="ECO:0000256" key="1">
    <source>
        <dbReference type="SAM" id="SignalP"/>
    </source>
</evidence>
<evidence type="ECO:0008006" key="5">
    <source>
        <dbReference type="Google" id="ProtNLM"/>
    </source>
</evidence>
<gene>
    <name evidence="2" type="ORF">EVOR1521_LOCUS22408</name>
    <name evidence="3" type="ORF">EVOR1521_LOCUS26229</name>
</gene>
<dbReference type="EMBL" id="CAUJNA010003307">
    <property type="protein sequence ID" value="CAJ1398677.1"/>
    <property type="molecule type" value="Genomic_DNA"/>
</dbReference>
<dbReference type="Proteomes" id="UP001178507">
    <property type="component" value="Unassembled WGS sequence"/>
</dbReference>
<accession>A0AA36N936</accession>
<reference evidence="2" key="1">
    <citation type="submission" date="2023-08" db="EMBL/GenBank/DDBJ databases">
        <authorList>
            <person name="Chen Y."/>
            <person name="Shah S."/>
            <person name="Dougan E. K."/>
            <person name="Thang M."/>
            <person name="Chan C."/>
        </authorList>
    </citation>
    <scope>NUCLEOTIDE SEQUENCE</scope>
</reference>
<feature type="signal peptide" evidence="1">
    <location>
        <begin position="1"/>
        <end position="27"/>
    </location>
</feature>